<organism evidence="1 2">
    <name type="scientific">Cichorium intybus</name>
    <name type="common">Chicory</name>
    <dbReference type="NCBI Taxonomy" id="13427"/>
    <lineage>
        <taxon>Eukaryota</taxon>
        <taxon>Viridiplantae</taxon>
        <taxon>Streptophyta</taxon>
        <taxon>Embryophyta</taxon>
        <taxon>Tracheophyta</taxon>
        <taxon>Spermatophyta</taxon>
        <taxon>Magnoliopsida</taxon>
        <taxon>eudicotyledons</taxon>
        <taxon>Gunneridae</taxon>
        <taxon>Pentapetalae</taxon>
        <taxon>asterids</taxon>
        <taxon>campanulids</taxon>
        <taxon>Asterales</taxon>
        <taxon>Asteraceae</taxon>
        <taxon>Cichorioideae</taxon>
        <taxon>Cichorieae</taxon>
        <taxon>Cichoriinae</taxon>
        <taxon>Cichorium</taxon>
    </lineage>
</organism>
<reference evidence="1 2" key="2">
    <citation type="journal article" date="2022" name="Mol. Ecol. Resour.">
        <title>The genomes of chicory, endive, great burdock and yacon provide insights into Asteraceae paleo-polyploidization history and plant inulin production.</title>
        <authorList>
            <person name="Fan W."/>
            <person name="Wang S."/>
            <person name="Wang H."/>
            <person name="Wang A."/>
            <person name="Jiang F."/>
            <person name="Liu H."/>
            <person name="Zhao H."/>
            <person name="Xu D."/>
            <person name="Zhang Y."/>
        </authorList>
    </citation>
    <scope>NUCLEOTIDE SEQUENCE [LARGE SCALE GENOMIC DNA]</scope>
    <source>
        <strain evidence="2">cv. Punajuju</strain>
        <tissue evidence="1">Leaves</tissue>
    </source>
</reference>
<name>A0ACB9CS11_CICIN</name>
<reference evidence="2" key="1">
    <citation type="journal article" date="2022" name="Mol. Ecol. Resour.">
        <title>The genomes of chicory, endive, great burdock and yacon provide insights into Asteraceae palaeo-polyploidization history and plant inulin production.</title>
        <authorList>
            <person name="Fan W."/>
            <person name="Wang S."/>
            <person name="Wang H."/>
            <person name="Wang A."/>
            <person name="Jiang F."/>
            <person name="Liu H."/>
            <person name="Zhao H."/>
            <person name="Xu D."/>
            <person name="Zhang Y."/>
        </authorList>
    </citation>
    <scope>NUCLEOTIDE SEQUENCE [LARGE SCALE GENOMIC DNA]</scope>
    <source>
        <strain evidence="2">cv. Punajuju</strain>
    </source>
</reference>
<evidence type="ECO:0000313" key="1">
    <source>
        <dbReference type="EMBL" id="KAI3736963.1"/>
    </source>
</evidence>
<evidence type="ECO:0000313" key="2">
    <source>
        <dbReference type="Proteomes" id="UP001055811"/>
    </source>
</evidence>
<proteinExistence type="predicted"/>
<sequence length="215" mass="23786">MVAIKIKTTSEDEVFESDNEGIGTINEEVDTRKSGREEHANSSDFFEVPWGIKDDDNIDDVNSNPMDQKDLSPMLNDLDNPKNNKRGPSQLGLQSGPYASPHVGCSKIVQENTGCLIYTKDSGTNELEKPIKDLSSEEVGGSEQNHSFAKTSKSMPDVHIIPENSQAINESSLNSTSLEIRKTKQIGSEVGFNFEADDLLLRSKIEGEKEKIRQK</sequence>
<gene>
    <name evidence="1" type="ORF">L2E82_26953</name>
</gene>
<dbReference type="Proteomes" id="UP001055811">
    <property type="component" value="Linkage Group LG05"/>
</dbReference>
<comment type="caution">
    <text evidence="1">The sequence shown here is derived from an EMBL/GenBank/DDBJ whole genome shotgun (WGS) entry which is preliminary data.</text>
</comment>
<protein>
    <submittedName>
        <fullName evidence="1">Uncharacterized protein</fullName>
    </submittedName>
</protein>
<dbReference type="EMBL" id="CM042013">
    <property type="protein sequence ID" value="KAI3736963.1"/>
    <property type="molecule type" value="Genomic_DNA"/>
</dbReference>
<keyword evidence="2" id="KW-1185">Reference proteome</keyword>
<accession>A0ACB9CS11</accession>